<evidence type="ECO:0000259" key="5">
    <source>
        <dbReference type="PROSITE" id="PS50112"/>
    </source>
</evidence>
<keyword evidence="2" id="KW-0288">FMN</keyword>
<feature type="domain" description="PAS" evidence="5">
    <location>
        <begin position="142"/>
        <end position="200"/>
    </location>
</feature>
<dbReference type="Pfam" id="PF02518">
    <property type="entry name" value="HATPase_c"/>
    <property type="match status" value="1"/>
</dbReference>
<evidence type="ECO:0008006" key="9">
    <source>
        <dbReference type="Google" id="ProtNLM"/>
    </source>
</evidence>
<reference evidence="7 8" key="1">
    <citation type="submission" date="2016-11" db="EMBL/GenBank/DDBJ databases">
        <title>Study of marine rhodopsin-containing bacteria.</title>
        <authorList>
            <person name="Yoshizawa S."/>
            <person name="Kumagai Y."/>
            <person name="Kogure K."/>
        </authorList>
    </citation>
    <scope>NUCLEOTIDE SEQUENCE [LARGE SCALE GENOMIC DNA]</scope>
    <source>
        <strain evidence="7 8">SAORIC-28</strain>
    </source>
</reference>
<accession>A0A271J6Q4</accession>
<dbReference type="EMBL" id="MQWD01000001">
    <property type="protein sequence ID" value="PAP78329.1"/>
    <property type="molecule type" value="Genomic_DNA"/>
</dbReference>
<dbReference type="InterPro" id="IPR036890">
    <property type="entry name" value="HATPase_C_sf"/>
</dbReference>
<gene>
    <name evidence="7" type="ORF">BSZ37_18830</name>
</gene>
<dbReference type="NCBIfam" id="TIGR00229">
    <property type="entry name" value="sensory_box"/>
    <property type="match status" value="3"/>
</dbReference>
<protein>
    <recommendedName>
        <fullName evidence="9">Nitrogen regulation protein B</fullName>
    </recommendedName>
</protein>
<dbReference type="PROSITE" id="PS50109">
    <property type="entry name" value="HIS_KIN"/>
    <property type="match status" value="1"/>
</dbReference>
<evidence type="ECO:0000259" key="4">
    <source>
        <dbReference type="PROSITE" id="PS50109"/>
    </source>
</evidence>
<dbReference type="InterPro" id="IPR011712">
    <property type="entry name" value="Sig_transdc_His_kin_sub3_dim/P"/>
</dbReference>
<evidence type="ECO:0000313" key="7">
    <source>
        <dbReference type="EMBL" id="PAP78329.1"/>
    </source>
</evidence>
<dbReference type="SMART" id="SM00387">
    <property type="entry name" value="HATPase_c"/>
    <property type="match status" value="1"/>
</dbReference>
<dbReference type="GO" id="GO:0046983">
    <property type="term" value="F:protein dimerization activity"/>
    <property type="evidence" value="ECO:0007669"/>
    <property type="project" value="InterPro"/>
</dbReference>
<dbReference type="InterPro" id="IPR001610">
    <property type="entry name" value="PAC"/>
</dbReference>
<dbReference type="CDD" id="cd16917">
    <property type="entry name" value="HATPase_UhpB-NarQ-NarX-like"/>
    <property type="match status" value="1"/>
</dbReference>
<dbReference type="Pfam" id="PF13188">
    <property type="entry name" value="PAS_8"/>
    <property type="match status" value="1"/>
</dbReference>
<dbReference type="CDD" id="cd00130">
    <property type="entry name" value="PAS"/>
    <property type="match status" value="3"/>
</dbReference>
<evidence type="ECO:0000313" key="8">
    <source>
        <dbReference type="Proteomes" id="UP000216339"/>
    </source>
</evidence>
<dbReference type="Pfam" id="PF07730">
    <property type="entry name" value="HisKA_3"/>
    <property type="match status" value="1"/>
</dbReference>
<keyword evidence="8" id="KW-1185">Reference proteome</keyword>
<dbReference type="SMART" id="SM00086">
    <property type="entry name" value="PAC"/>
    <property type="match status" value="3"/>
</dbReference>
<feature type="domain" description="Histidine kinase" evidence="4">
    <location>
        <begin position="655"/>
        <end position="744"/>
    </location>
</feature>
<dbReference type="PANTHER" id="PTHR47429">
    <property type="entry name" value="PROTEIN TWIN LOV 1"/>
    <property type="match status" value="1"/>
</dbReference>
<organism evidence="7 8">
    <name type="scientific">Rubrivirga marina</name>
    <dbReference type="NCBI Taxonomy" id="1196024"/>
    <lineage>
        <taxon>Bacteria</taxon>
        <taxon>Pseudomonadati</taxon>
        <taxon>Rhodothermota</taxon>
        <taxon>Rhodothermia</taxon>
        <taxon>Rhodothermales</taxon>
        <taxon>Rubricoccaceae</taxon>
        <taxon>Rubrivirga</taxon>
    </lineage>
</organism>
<dbReference type="InterPro" id="IPR013655">
    <property type="entry name" value="PAS_fold_3"/>
</dbReference>
<name>A0A271J6Q4_9BACT</name>
<feature type="domain" description="PAC" evidence="6">
    <location>
        <begin position="227"/>
        <end position="279"/>
    </location>
</feature>
<dbReference type="Pfam" id="PF13426">
    <property type="entry name" value="PAS_9"/>
    <property type="match status" value="2"/>
</dbReference>
<evidence type="ECO:0000256" key="3">
    <source>
        <dbReference type="ARBA" id="ARBA00022991"/>
    </source>
</evidence>
<dbReference type="Gene3D" id="3.30.565.10">
    <property type="entry name" value="Histidine kinase-like ATPase, C-terminal domain"/>
    <property type="match status" value="1"/>
</dbReference>
<feature type="domain" description="PAS" evidence="5">
    <location>
        <begin position="410"/>
        <end position="485"/>
    </location>
</feature>
<keyword evidence="3" id="KW-0157">Chromophore</keyword>
<keyword evidence="1" id="KW-0285">Flavoprotein</keyword>
<dbReference type="RefSeq" id="WP_095512015.1">
    <property type="nucleotide sequence ID" value="NZ_MQWD01000001.1"/>
</dbReference>
<dbReference type="PROSITE" id="PS50113">
    <property type="entry name" value="PAC"/>
    <property type="match status" value="2"/>
</dbReference>
<proteinExistence type="predicted"/>
<dbReference type="GO" id="GO:0016020">
    <property type="term" value="C:membrane"/>
    <property type="evidence" value="ECO:0007669"/>
    <property type="project" value="InterPro"/>
</dbReference>
<dbReference type="OrthoDB" id="5401121at2"/>
<dbReference type="SUPFAM" id="SSF55874">
    <property type="entry name" value="ATPase domain of HSP90 chaperone/DNA topoisomerase II/histidine kinase"/>
    <property type="match status" value="1"/>
</dbReference>
<dbReference type="Gene3D" id="1.20.5.1930">
    <property type="match status" value="1"/>
</dbReference>
<dbReference type="AlphaFoldDB" id="A0A271J6Q4"/>
<dbReference type="Proteomes" id="UP000216339">
    <property type="component" value="Unassembled WGS sequence"/>
</dbReference>
<dbReference type="Gene3D" id="3.30.450.20">
    <property type="entry name" value="PAS domain"/>
    <property type="match status" value="4"/>
</dbReference>
<dbReference type="SMART" id="SM00091">
    <property type="entry name" value="PAS"/>
    <property type="match status" value="4"/>
</dbReference>
<dbReference type="InterPro" id="IPR005467">
    <property type="entry name" value="His_kinase_dom"/>
</dbReference>
<evidence type="ECO:0000259" key="6">
    <source>
        <dbReference type="PROSITE" id="PS50113"/>
    </source>
</evidence>
<dbReference type="InterPro" id="IPR000700">
    <property type="entry name" value="PAS-assoc_C"/>
</dbReference>
<evidence type="ECO:0000256" key="1">
    <source>
        <dbReference type="ARBA" id="ARBA00022630"/>
    </source>
</evidence>
<dbReference type="InterPro" id="IPR035965">
    <property type="entry name" value="PAS-like_dom_sf"/>
</dbReference>
<dbReference type="GO" id="GO:0000155">
    <property type="term" value="F:phosphorelay sensor kinase activity"/>
    <property type="evidence" value="ECO:0007669"/>
    <property type="project" value="InterPro"/>
</dbReference>
<dbReference type="PROSITE" id="PS50112">
    <property type="entry name" value="PAS"/>
    <property type="match status" value="3"/>
</dbReference>
<evidence type="ECO:0000256" key="2">
    <source>
        <dbReference type="ARBA" id="ARBA00022643"/>
    </source>
</evidence>
<feature type="domain" description="PAS" evidence="5">
    <location>
        <begin position="20"/>
        <end position="69"/>
    </location>
</feature>
<dbReference type="Pfam" id="PF08447">
    <property type="entry name" value="PAS_3"/>
    <property type="match status" value="1"/>
</dbReference>
<feature type="domain" description="PAC" evidence="6">
    <location>
        <begin position="486"/>
        <end position="540"/>
    </location>
</feature>
<comment type="caution">
    <text evidence="7">The sequence shown here is derived from an EMBL/GenBank/DDBJ whole genome shotgun (WGS) entry which is preliminary data.</text>
</comment>
<dbReference type="InterPro" id="IPR003594">
    <property type="entry name" value="HATPase_dom"/>
</dbReference>
<dbReference type="SUPFAM" id="SSF55785">
    <property type="entry name" value="PYP-like sensor domain (PAS domain)"/>
    <property type="match status" value="4"/>
</dbReference>
<sequence length="746" mass="81537">MSDRSDPPAFSFEGQDAYDVLSASLADAVVILDPDGTVAFADPALGGVLGIEAEAIEGRPFLDLVHPDDMVRGEAGEFWSAALPFEREFRVRTPGGRWVWVRALSPATDREGQRPAALDRVLGDRALLLVRDRRGSAPVRAADDLIHRAFDAVNNLVVVTDVRLPDNPLVVVNQNFVDTTGYPREEIIGRNCRFLQVRPNGTRDDEGNGQAEALAQIREAVRTGTATDVLLRNYRKDGTLFYNRLFLTPIRSTAGEVTHFVGVQNDVTEEIEQRDRADRQRRLLRAFFDSAPFLMGVVEYDGALVRHQTANEAALDLFGSSGAAIGEVEGATLADLGFTPAEADTWRRHVEACASTGEPVHFRTVFPWGVEPDAPEARHLDVVVNTTEGAGPLFSYVAEDVTERRRTDRERRLLAAAVEQAAEPIVVTGTEVDEPGPRILYANAAHTRVFGYTADELLGRSPRVFQGPKSDRAVLDRVRDRLKAGEPVQAETVNYRKDGSEFVLQWEIAPVRDENGTLVNWVGTQRDVTERRQLEREILEVAAREQEKMAQDLHDGLGQVLTGAAFRLQALFHALERMGEDELAADALRSRELVEAALGQARAIARGLFPVNVEPDGLADALARLAADGAQAFDIDCTFEGEDVVCPSREHAGHLYRIAQEALANAARHGRARAIALTLTMADDEAVLTIRDDGVGISDTALAGGEGLGLRTMRYRADRVGGEFEVRPRPGGGTIVSVTFEPAVAV</sequence>
<dbReference type="PANTHER" id="PTHR47429:SF2">
    <property type="entry name" value="PROTEIN TWIN LOV 1"/>
    <property type="match status" value="1"/>
</dbReference>
<dbReference type="InterPro" id="IPR000014">
    <property type="entry name" value="PAS"/>
</dbReference>